<evidence type="ECO:0000256" key="5">
    <source>
        <dbReference type="ARBA" id="ARBA00022729"/>
    </source>
</evidence>
<dbReference type="InterPro" id="IPR003245">
    <property type="entry name" value="Phytocyanin_dom"/>
</dbReference>
<dbReference type="eggNOG" id="ENOG502S3NY">
    <property type="taxonomic scope" value="Eukaryota"/>
</dbReference>
<dbReference type="GO" id="GO:0005886">
    <property type="term" value="C:plasma membrane"/>
    <property type="evidence" value="ECO:0000318"/>
    <property type="project" value="GO_Central"/>
</dbReference>
<dbReference type="EMBL" id="PSQE01000007">
    <property type="protein sequence ID" value="RHN47496.1"/>
    <property type="molecule type" value="Genomic_DNA"/>
</dbReference>
<proteinExistence type="predicted"/>
<feature type="compositionally biased region" description="Pro residues" evidence="12">
    <location>
        <begin position="138"/>
        <end position="154"/>
    </location>
</feature>
<dbReference type="AlphaFoldDB" id="G7L0H0"/>
<dbReference type="CDD" id="cd04216">
    <property type="entry name" value="Phytocyanin"/>
    <property type="match status" value="1"/>
</dbReference>
<dbReference type="GO" id="GO:0009610">
    <property type="term" value="P:response to symbiotic fungus"/>
    <property type="evidence" value="ECO:0007669"/>
    <property type="project" value="UniProtKB-ARBA"/>
</dbReference>
<evidence type="ECO:0000256" key="4">
    <source>
        <dbReference type="ARBA" id="ARBA00022723"/>
    </source>
</evidence>
<keyword evidence="18" id="KW-1185">Reference proteome</keyword>
<dbReference type="PaxDb" id="3880-AES80878"/>
<dbReference type="PANTHER" id="PTHR33021">
    <property type="entry name" value="BLUE COPPER PROTEIN"/>
    <property type="match status" value="1"/>
</dbReference>
<evidence type="ECO:0000256" key="13">
    <source>
        <dbReference type="SAM" id="SignalP"/>
    </source>
</evidence>
<evidence type="ECO:0000256" key="3">
    <source>
        <dbReference type="ARBA" id="ARBA00022692"/>
    </source>
</evidence>
<evidence type="ECO:0000256" key="11">
    <source>
        <dbReference type="ARBA" id="ARBA00023180"/>
    </source>
</evidence>
<feature type="region of interest" description="Disordered" evidence="12">
    <location>
        <begin position="130"/>
        <end position="231"/>
    </location>
</feature>
<evidence type="ECO:0000259" key="14">
    <source>
        <dbReference type="PROSITE" id="PS51485"/>
    </source>
</evidence>
<keyword evidence="8" id="KW-0186">Copper</keyword>
<accession>G7L0H0</accession>
<reference evidence="15 18" key="1">
    <citation type="journal article" date="2011" name="Nature">
        <title>The Medicago genome provides insight into the evolution of rhizobial symbioses.</title>
        <authorList>
            <person name="Young N.D."/>
            <person name="Debelle F."/>
            <person name="Oldroyd G.E."/>
            <person name="Geurts R."/>
            <person name="Cannon S.B."/>
            <person name="Udvardi M.K."/>
            <person name="Benedito V.A."/>
            <person name="Mayer K.F."/>
            <person name="Gouzy J."/>
            <person name="Schoof H."/>
            <person name="Van de Peer Y."/>
            <person name="Proost S."/>
            <person name="Cook D.R."/>
            <person name="Meyers B.C."/>
            <person name="Spannagl M."/>
            <person name="Cheung F."/>
            <person name="De Mita S."/>
            <person name="Krishnakumar V."/>
            <person name="Gundlach H."/>
            <person name="Zhou S."/>
            <person name="Mudge J."/>
            <person name="Bharti A.K."/>
            <person name="Murray J.D."/>
            <person name="Naoumkina M.A."/>
            <person name="Rosen B."/>
            <person name="Silverstein K.A."/>
            <person name="Tang H."/>
            <person name="Rombauts S."/>
            <person name="Zhao P.X."/>
            <person name="Zhou P."/>
            <person name="Barbe V."/>
            <person name="Bardou P."/>
            <person name="Bechner M."/>
            <person name="Bellec A."/>
            <person name="Berger A."/>
            <person name="Berges H."/>
            <person name="Bidwell S."/>
            <person name="Bisseling T."/>
            <person name="Choisne N."/>
            <person name="Couloux A."/>
            <person name="Denny R."/>
            <person name="Deshpande S."/>
            <person name="Dai X."/>
            <person name="Doyle J.J."/>
            <person name="Dudez A.M."/>
            <person name="Farmer A.D."/>
            <person name="Fouteau S."/>
            <person name="Franken C."/>
            <person name="Gibelin C."/>
            <person name="Gish J."/>
            <person name="Goldstein S."/>
            <person name="Gonzalez A.J."/>
            <person name="Green P.J."/>
            <person name="Hallab A."/>
            <person name="Hartog M."/>
            <person name="Hua A."/>
            <person name="Humphray S.J."/>
            <person name="Jeong D.H."/>
            <person name="Jing Y."/>
            <person name="Jocker A."/>
            <person name="Kenton S.M."/>
            <person name="Kim D.J."/>
            <person name="Klee K."/>
            <person name="Lai H."/>
            <person name="Lang C."/>
            <person name="Lin S."/>
            <person name="Macmil S.L."/>
            <person name="Magdelenat G."/>
            <person name="Matthews L."/>
            <person name="McCorrison J."/>
            <person name="Monaghan E.L."/>
            <person name="Mun J.H."/>
            <person name="Najar F.Z."/>
            <person name="Nicholson C."/>
            <person name="Noirot C."/>
            <person name="O'Bleness M."/>
            <person name="Paule C.R."/>
            <person name="Poulain J."/>
            <person name="Prion F."/>
            <person name="Qin B."/>
            <person name="Qu C."/>
            <person name="Retzel E.F."/>
            <person name="Riddle C."/>
            <person name="Sallet E."/>
            <person name="Samain S."/>
            <person name="Samson N."/>
            <person name="Sanders I."/>
            <person name="Saurat O."/>
            <person name="Scarpelli C."/>
            <person name="Schiex T."/>
            <person name="Segurens B."/>
            <person name="Severin A.J."/>
            <person name="Sherrier D.J."/>
            <person name="Shi R."/>
            <person name="Sims S."/>
            <person name="Singer S.R."/>
            <person name="Sinharoy S."/>
            <person name="Sterck L."/>
            <person name="Viollet A."/>
            <person name="Wang B.B."/>
            <person name="Wang K."/>
            <person name="Wang M."/>
            <person name="Wang X."/>
            <person name="Warfsmann J."/>
            <person name="Weissenbach J."/>
            <person name="White D.D."/>
            <person name="White J.D."/>
            <person name="Wiley G.B."/>
            <person name="Wincker P."/>
            <person name="Xing Y."/>
            <person name="Yang L."/>
            <person name="Yao Z."/>
            <person name="Ying F."/>
            <person name="Zhai J."/>
            <person name="Zhou L."/>
            <person name="Zuber A."/>
            <person name="Denarie J."/>
            <person name="Dixon R.A."/>
            <person name="May G.D."/>
            <person name="Schwartz D.C."/>
            <person name="Rogers J."/>
            <person name="Quetier F."/>
            <person name="Town C.D."/>
            <person name="Roe B.A."/>
        </authorList>
    </citation>
    <scope>NUCLEOTIDE SEQUENCE [LARGE SCALE GENOMIC DNA]</scope>
    <source>
        <strain evidence="15">A17</strain>
        <strain evidence="17 18">cv. Jemalong A17</strain>
    </source>
</reference>
<keyword evidence="7" id="KW-1133">Transmembrane helix</keyword>
<keyword evidence="6" id="KW-0249">Electron transport</keyword>
<evidence type="ECO:0000256" key="2">
    <source>
        <dbReference type="ARBA" id="ARBA00022448"/>
    </source>
</evidence>
<reference evidence="15 18" key="2">
    <citation type="journal article" date="2014" name="BMC Genomics">
        <title>An improved genome release (version Mt4.0) for the model legume Medicago truncatula.</title>
        <authorList>
            <person name="Tang H."/>
            <person name="Krishnakumar V."/>
            <person name="Bidwell S."/>
            <person name="Rosen B."/>
            <person name="Chan A."/>
            <person name="Zhou S."/>
            <person name="Gentzbittel L."/>
            <person name="Childs K.L."/>
            <person name="Yandell M."/>
            <person name="Gundlach H."/>
            <person name="Mayer K.F."/>
            <person name="Schwartz D.C."/>
            <person name="Town C.D."/>
        </authorList>
    </citation>
    <scope>GENOME REANNOTATION</scope>
    <source>
        <strain evidence="17 18">cv. Jemalong A17</strain>
    </source>
</reference>
<gene>
    <name evidence="15" type="ordered locus">MTR_7g086100</name>
    <name evidence="16" type="ORF">MtrunA17_Chr7g0253641</name>
</gene>
<dbReference type="Gramene" id="rna42107">
    <property type="protein sequence ID" value="RHN47496.1"/>
    <property type="gene ID" value="gene42107"/>
</dbReference>
<keyword evidence="5 13" id="KW-0732">Signal</keyword>
<evidence type="ECO:0000313" key="17">
    <source>
        <dbReference type="EnsemblPlants" id="AES80878"/>
    </source>
</evidence>
<dbReference type="ExpressionAtlas" id="G7L0H0">
    <property type="expression patterns" value="differential"/>
</dbReference>
<dbReference type="Pfam" id="PF02298">
    <property type="entry name" value="Cu_bind_like"/>
    <property type="match status" value="1"/>
</dbReference>
<dbReference type="GO" id="GO:0009055">
    <property type="term" value="F:electron transfer activity"/>
    <property type="evidence" value="ECO:0007669"/>
    <property type="project" value="InterPro"/>
</dbReference>
<keyword evidence="3" id="KW-0812">Transmembrane</keyword>
<protein>
    <submittedName>
        <fullName evidence="15">Plastocyanin-like domain protein</fullName>
    </submittedName>
    <submittedName>
        <fullName evidence="16">Putative cupredoxin</fullName>
    </submittedName>
</protein>
<dbReference type="EMBL" id="CM001223">
    <property type="protein sequence ID" value="AES80878.1"/>
    <property type="molecule type" value="Genomic_DNA"/>
</dbReference>
<dbReference type="FunFam" id="2.60.40.420:FF:000067">
    <property type="entry name" value="Cupredoxin superfamily protein"/>
    <property type="match status" value="1"/>
</dbReference>
<evidence type="ECO:0000256" key="7">
    <source>
        <dbReference type="ARBA" id="ARBA00022989"/>
    </source>
</evidence>
<evidence type="ECO:0000256" key="9">
    <source>
        <dbReference type="ARBA" id="ARBA00023136"/>
    </source>
</evidence>
<name>G7L0H0_MEDTR</name>
<dbReference type="Proteomes" id="UP000002051">
    <property type="component" value="Unassembled WGS sequence"/>
</dbReference>
<dbReference type="GO" id="GO:0046872">
    <property type="term" value="F:metal ion binding"/>
    <property type="evidence" value="ECO:0007669"/>
    <property type="project" value="UniProtKB-KW"/>
</dbReference>
<evidence type="ECO:0000256" key="6">
    <source>
        <dbReference type="ARBA" id="ARBA00022982"/>
    </source>
</evidence>
<keyword evidence="10" id="KW-1015">Disulfide bond</keyword>
<organism evidence="15 18">
    <name type="scientific">Medicago truncatula</name>
    <name type="common">Barrel medic</name>
    <name type="synonym">Medicago tribuloides</name>
    <dbReference type="NCBI Taxonomy" id="3880"/>
    <lineage>
        <taxon>Eukaryota</taxon>
        <taxon>Viridiplantae</taxon>
        <taxon>Streptophyta</taxon>
        <taxon>Embryophyta</taxon>
        <taxon>Tracheophyta</taxon>
        <taxon>Spermatophyta</taxon>
        <taxon>Magnoliopsida</taxon>
        <taxon>eudicotyledons</taxon>
        <taxon>Gunneridae</taxon>
        <taxon>Pentapetalae</taxon>
        <taxon>rosids</taxon>
        <taxon>fabids</taxon>
        <taxon>Fabales</taxon>
        <taxon>Fabaceae</taxon>
        <taxon>Papilionoideae</taxon>
        <taxon>50 kb inversion clade</taxon>
        <taxon>NPAAA clade</taxon>
        <taxon>Hologalegina</taxon>
        <taxon>IRL clade</taxon>
        <taxon>Trifolieae</taxon>
        <taxon>Medicago</taxon>
    </lineage>
</organism>
<evidence type="ECO:0000256" key="8">
    <source>
        <dbReference type="ARBA" id="ARBA00023008"/>
    </source>
</evidence>
<evidence type="ECO:0000313" key="15">
    <source>
        <dbReference type="EMBL" id="AES80878.1"/>
    </source>
</evidence>
<dbReference type="STRING" id="3880.G7L0H0"/>
<keyword evidence="4" id="KW-0479">Metal-binding</keyword>
<feature type="compositionally biased region" description="Pro residues" evidence="12">
    <location>
        <begin position="204"/>
        <end position="218"/>
    </location>
</feature>
<evidence type="ECO:0000313" key="16">
    <source>
        <dbReference type="EMBL" id="RHN47496.1"/>
    </source>
</evidence>
<dbReference type="InterPro" id="IPR039391">
    <property type="entry name" value="Phytocyanin-like"/>
</dbReference>
<dbReference type="PROSITE" id="PS51485">
    <property type="entry name" value="PHYTOCYANIN"/>
    <property type="match status" value="1"/>
</dbReference>
<evidence type="ECO:0000256" key="10">
    <source>
        <dbReference type="ARBA" id="ARBA00023157"/>
    </source>
</evidence>
<comment type="subcellular location">
    <subcellularLocation>
        <location evidence="1">Membrane</location>
        <topology evidence="1">Single-pass type I membrane protein</topology>
    </subcellularLocation>
</comment>
<dbReference type="HOGENOM" id="CLU_058719_2_0_1"/>
<keyword evidence="2" id="KW-0813">Transport</keyword>
<feature type="chain" id="PRO_5014573952" evidence="13">
    <location>
        <begin position="24"/>
        <end position="231"/>
    </location>
</feature>
<evidence type="ECO:0000313" key="18">
    <source>
        <dbReference type="Proteomes" id="UP000002051"/>
    </source>
</evidence>
<reference evidence="17" key="3">
    <citation type="submission" date="2015-04" db="UniProtKB">
        <authorList>
            <consortium name="EnsemblPlants"/>
        </authorList>
    </citation>
    <scope>IDENTIFICATION</scope>
    <source>
        <strain evidence="17">cv. Jemalong A17</strain>
    </source>
</reference>
<evidence type="ECO:0000256" key="1">
    <source>
        <dbReference type="ARBA" id="ARBA00004479"/>
    </source>
</evidence>
<keyword evidence="9" id="KW-0472">Membrane</keyword>
<feature type="compositionally biased region" description="Pro residues" evidence="12">
    <location>
        <begin position="171"/>
        <end position="187"/>
    </location>
</feature>
<keyword evidence="11" id="KW-0325">Glycoprotein</keyword>
<dbReference type="PANTHER" id="PTHR33021:SF533">
    <property type="entry name" value="PHYTOCYANIN DOMAIN-CONTAINING PROTEIN"/>
    <property type="match status" value="1"/>
</dbReference>
<dbReference type="Proteomes" id="UP000265566">
    <property type="component" value="Chromosome 7"/>
</dbReference>
<evidence type="ECO:0000256" key="12">
    <source>
        <dbReference type="SAM" id="MobiDB-lite"/>
    </source>
</evidence>
<dbReference type="Gene3D" id="2.60.40.420">
    <property type="entry name" value="Cupredoxins - blue copper proteins"/>
    <property type="match status" value="1"/>
</dbReference>
<sequence>MALSRSLFLFALIATIFSTMAVAKDFVVGDESGWTLGVDYQAWAANKVFRLGDTLTFKYVAWKDNVVRVNGSDFQSCSVPWAAPVLTSGHDKIALTTYGRRWYISGVANHCENGQKLFINVLPKQDGWYPAPSSPSASPSPSPVPAPEAAPPSNAPWAASVQTSELTWSPVPSPSPTPAPEAAPPSNAPWVASVQASEINWSPVPSPTPAPQAAPPSNAPWTAPRRSLLQK</sequence>
<dbReference type="OrthoDB" id="687943at2759"/>
<reference evidence="16" key="4">
    <citation type="journal article" date="2018" name="Nat. Plants">
        <title>Whole-genome landscape of Medicago truncatula symbiotic genes.</title>
        <authorList>
            <person name="Pecrix Y."/>
            <person name="Gamas P."/>
            <person name="Carrere S."/>
        </authorList>
    </citation>
    <scope>NUCLEOTIDE SEQUENCE</scope>
    <source>
        <tissue evidence="16">Leaves</tissue>
    </source>
</reference>
<dbReference type="SUPFAM" id="SSF49503">
    <property type="entry name" value="Cupredoxins"/>
    <property type="match status" value="1"/>
</dbReference>
<dbReference type="InterPro" id="IPR008972">
    <property type="entry name" value="Cupredoxin"/>
</dbReference>
<dbReference type="EnsemblPlants" id="AES80878">
    <property type="protein sequence ID" value="AES80878"/>
    <property type="gene ID" value="MTR_7g086100"/>
</dbReference>
<feature type="domain" description="Phytocyanin" evidence="14">
    <location>
        <begin position="24"/>
        <end position="123"/>
    </location>
</feature>
<feature type="signal peptide" evidence="13">
    <location>
        <begin position="1"/>
        <end position="23"/>
    </location>
</feature>